<feature type="transmembrane region" description="Helical" evidence="11">
    <location>
        <begin position="399"/>
        <end position="422"/>
    </location>
</feature>
<comment type="similarity">
    <text evidence="2">Belongs to the sodium:solute symporter (SSF) (TC 2.A.21) family.</text>
</comment>
<feature type="transmembrane region" description="Helical" evidence="11">
    <location>
        <begin position="44"/>
        <end position="65"/>
    </location>
</feature>
<keyword evidence="6 11" id="KW-1133">Transmembrane helix</keyword>
<feature type="transmembrane region" description="Helical" evidence="11">
    <location>
        <begin position="375"/>
        <end position="393"/>
    </location>
</feature>
<dbReference type="Gene3D" id="1.20.1730.10">
    <property type="entry name" value="Sodium/glucose cotransporter"/>
    <property type="match status" value="1"/>
</dbReference>
<keyword evidence="3" id="KW-0813">Transport</keyword>
<feature type="transmembrane region" description="Helical" evidence="11">
    <location>
        <begin position="71"/>
        <end position="96"/>
    </location>
</feature>
<dbReference type="GO" id="GO:0006814">
    <property type="term" value="P:sodium ion transport"/>
    <property type="evidence" value="ECO:0007669"/>
    <property type="project" value="UniProtKB-KW"/>
</dbReference>
<feature type="transmembrane region" description="Helical" evidence="11">
    <location>
        <begin position="271"/>
        <end position="295"/>
    </location>
</feature>
<evidence type="ECO:0000256" key="4">
    <source>
        <dbReference type="ARBA" id="ARBA00022475"/>
    </source>
</evidence>
<keyword evidence="7" id="KW-0915">Sodium</keyword>
<feature type="transmembrane region" description="Helical" evidence="11">
    <location>
        <begin position="315"/>
        <end position="336"/>
    </location>
</feature>
<name>A0A3B0VBC8_9ZZZZ</name>
<evidence type="ECO:0000313" key="12">
    <source>
        <dbReference type="EMBL" id="VAW29286.1"/>
    </source>
</evidence>
<organism evidence="12">
    <name type="scientific">hydrothermal vent metagenome</name>
    <dbReference type="NCBI Taxonomy" id="652676"/>
    <lineage>
        <taxon>unclassified sequences</taxon>
        <taxon>metagenomes</taxon>
        <taxon>ecological metagenomes</taxon>
    </lineage>
</organism>
<dbReference type="AlphaFoldDB" id="A0A3B0VBC8"/>
<dbReference type="PROSITE" id="PS50283">
    <property type="entry name" value="NA_SOLUT_SYMP_3"/>
    <property type="match status" value="1"/>
</dbReference>
<dbReference type="EMBL" id="UOET01000346">
    <property type="protein sequence ID" value="VAW29286.1"/>
    <property type="molecule type" value="Genomic_DNA"/>
</dbReference>
<evidence type="ECO:0000256" key="9">
    <source>
        <dbReference type="ARBA" id="ARBA00023136"/>
    </source>
</evidence>
<feature type="transmembrane region" description="Helical" evidence="11">
    <location>
        <begin position="182"/>
        <end position="200"/>
    </location>
</feature>
<feature type="transmembrane region" description="Helical" evidence="11">
    <location>
        <begin position="434"/>
        <end position="454"/>
    </location>
</feature>
<dbReference type="InterPro" id="IPR051163">
    <property type="entry name" value="Sodium:Solute_Symporter_SSF"/>
</dbReference>
<reference evidence="12" key="1">
    <citation type="submission" date="2018-06" db="EMBL/GenBank/DDBJ databases">
        <authorList>
            <person name="Zhirakovskaya E."/>
        </authorList>
    </citation>
    <scope>NUCLEOTIDE SEQUENCE</scope>
</reference>
<evidence type="ECO:0000256" key="2">
    <source>
        <dbReference type="ARBA" id="ARBA00006434"/>
    </source>
</evidence>
<feature type="transmembrane region" description="Helical" evidence="11">
    <location>
        <begin position="460"/>
        <end position="478"/>
    </location>
</feature>
<dbReference type="Pfam" id="PF00474">
    <property type="entry name" value="SSF"/>
    <property type="match status" value="1"/>
</dbReference>
<keyword evidence="4" id="KW-1003">Cell membrane</keyword>
<evidence type="ECO:0000256" key="3">
    <source>
        <dbReference type="ARBA" id="ARBA00022448"/>
    </source>
</evidence>
<keyword evidence="10" id="KW-0739">Sodium transport</keyword>
<evidence type="ECO:0000256" key="5">
    <source>
        <dbReference type="ARBA" id="ARBA00022692"/>
    </source>
</evidence>
<evidence type="ECO:0000256" key="6">
    <source>
        <dbReference type="ARBA" id="ARBA00022989"/>
    </source>
</evidence>
<gene>
    <name evidence="12" type="ORF">MNBD_BACTEROID07-674</name>
</gene>
<dbReference type="GO" id="GO:0015293">
    <property type="term" value="F:symporter activity"/>
    <property type="evidence" value="ECO:0007669"/>
    <property type="project" value="TreeGrafter"/>
</dbReference>
<dbReference type="InterPro" id="IPR038377">
    <property type="entry name" value="Na/Glc_symporter_sf"/>
</dbReference>
<evidence type="ECO:0000256" key="8">
    <source>
        <dbReference type="ARBA" id="ARBA00023065"/>
    </source>
</evidence>
<keyword evidence="5 11" id="KW-0812">Transmembrane</keyword>
<feature type="transmembrane region" description="Helical" evidence="11">
    <location>
        <begin position="152"/>
        <end position="170"/>
    </location>
</feature>
<dbReference type="CDD" id="cd10326">
    <property type="entry name" value="SLC5sbd_NIS-like"/>
    <property type="match status" value="1"/>
</dbReference>
<comment type="subcellular location">
    <subcellularLocation>
        <location evidence="1">Cell membrane</location>
        <topology evidence="1">Multi-pass membrane protein</topology>
    </subcellularLocation>
</comment>
<evidence type="ECO:0000256" key="1">
    <source>
        <dbReference type="ARBA" id="ARBA00004651"/>
    </source>
</evidence>
<dbReference type="PANTHER" id="PTHR42985">
    <property type="entry name" value="SODIUM-COUPLED MONOCARBOXYLATE TRANSPORTER"/>
    <property type="match status" value="1"/>
</dbReference>
<dbReference type="PANTHER" id="PTHR42985:SF47">
    <property type="entry name" value="INTEGRAL MEMBRANE TRANSPORT PROTEIN"/>
    <property type="match status" value="1"/>
</dbReference>
<dbReference type="GO" id="GO:0005886">
    <property type="term" value="C:plasma membrane"/>
    <property type="evidence" value="ECO:0007669"/>
    <property type="project" value="UniProtKB-SubCell"/>
</dbReference>
<protein>
    <submittedName>
        <fullName evidence="12">Sodium/iodide co-transporter</fullName>
    </submittedName>
</protein>
<keyword evidence="9 11" id="KW-0472">Membrane</keyword>
<proteinExistence type="inferred from homology"/>
<keyword evidence="8" id="KW-0406">Ion transport</keyword>
<feature type="transmembrane region" description="Helical" evidence="11">
    <location>
        <begin position="121"/>
        <end position="146"/>
    </location>
</feature>
<feature type="transmembrane region" description="Helical" evidence="11">
    <location>
        <begin position="6"/>
        <end position="23"/>
    </location>
</feature>
<accession>A0A3B0VBC8</accession>
<evidence type="ECO:0000256" key="10">
    <source>
        <dbReference type="ARBA" id="ARBA00023201"/>
    </source>
</evidence>
<dbReference type="InterPro" id="IPR001734">
    <property type="entry name" value="Na/solute_symporter"/>
</dbReference>
<evidence type="ECO:0000256" key="7">
    <source>
        <dbReference type="ARBA" id="ARBA00023053"/>
    </source>
</evidence>
<sequence length="487" mass="54850">MTPKIIFFAFIIYTSLIFFVAWLTSRKADNQSFFIGNRKSPWFVVAYGMIGASLSGVTFISVPGWVGTTHFTYFVIVLGYVAGYAVVSSVLLPVYYKLNLTSIYTYLGVRLGRSSYKTGSAFFLISRIIGASFRMFLVVEVLQIFVFNHYGIPFWVTVVFFLVLIQLYTLKGGIKTIVWTDTLQTTFMLLSVIVTVWIVISTMNTTLSEMWHRVWSTDYSQIFVTNVKSPKYFIKLFLSGMFITIAMTGLDQDMMQKNLSCRNIKDSQKNMTTLSLILVPVNLIFLFLGAVLYLFAAHINMGTPELTDQLFPDIALHHLGIAGGVIFFIGLISAAYSSADSALTALTTSLTIDILELDKKYKGNEKKLKKNRQKLHFLMMLIIICVILIFKTINNQAIIAQLFTFAGYTYGPLLGLFSFGLFTKYVVKDKWVPLVAVSSPFVAYFLSRAMMFVFSGYKTGFEILIINGLISFIGLLIIRKKTGAIKT</sequence>
<evidence type="ECO:0000256" key="11">
    <source>
        <dbReference type="SAM" id="Phobius"/>
    </source>
</evidence>